<feature type="transmembrane region" description="Helical" evidence="2">
    <location>
        <begin position="86"/>
        <end position="111"/>
    </location>
</feature>
<reference evidence="3" key="2">
    <citation type="submission" date="2020-11" db="EMBL/GenBank/DDBJ databases">
        <authorList>
            <person name="McCartney M.A."/>
            <person name="Auch B."/>
            <person name="Kono T."/>
            <person name="Mallez S."/>
            <person name="Becker A."/>
            <person name="Gohl D.M."/>
            <person name="Silverstein K.A.T."/>
            <person name="Koren S."/>
            <person name="Bechman K.B."/>
            <person name="Herman A."/>
            <person name="Abrahante J.E."/>
            <person name="Garbe J."/>
        </authorList>
    </citation>
    <scope>NUCLEOTIDE SEQUENCE</scope>
    <source>
        <strain evidence="3">Duluth1</strain>
        <tissue evidence="3">Whole animal</tissue>
    </source>
</reference>
<evidence type="ECO:0000256" key="1">
    <source>
        <dbReference type="SAM" id="MobiDB-lite"/>
    </source>
</evidence>
<reference evidence="3" key="1">
    <citation type="journal article" date="2019" name="bioRxiv">
        <title>The Genome of the Zebra Mussel, Dreissena polymorpha: A Resource for Invasive Species Research.</title>
        <authorList>
            <person name="McCartney M.A."/>
            <person name="Auch B."/>
            <person name="Kono T."/>
            <person name="Mallez S."/>
            <person name="Zhang Y."/>
            <person name="Obille A."/>
            <person name="Becker A."/>
            <person name="Abrahante J.E."/>
            <person name="Garbe J."/>
            <person name="Badalamenti J.P."/>
            <person name="Herman A."/>
            <person name="Mangelson H."/>
            <person name="Liachko I."/>
            <person name="Sullivan S."/>
            <person name="Sone E.D."/>
            <person name="Koren S."/>
            <person name="Silverstein K.A.T."/>
            <person name="Beckman K.B."/>
            <person name="Gohl D.M."/>
        </authorList>
    </citation>
    <scope>NUCLEOTIDE SEQUENCE</scope>
    <source>
        <strain evidence="3">Duluth1</strain>
        <tissue evidence="3">Whole animal</tissue>
    </source>
</reference>
<protein>
    <submittedName>
        <fullName evidence="3">Uncharacterized protein</fullName>
    </submittedName>
</protein>
<proteinExistence type="predicted"/>
<keyword evidence="2" id="KW-1133">Transmembrane helix</keyword>
<organism evidence="3 4">
    <name type="scientific">Dreissena polymorpha</name>
    <name type="common">Zebra mussel</name>
    <name type="synonym">Mytilus polymorpha</name>
    <dbReference type="NCBI Taxonomy" id="45954"/>
    <lineage>
        <taxon>Eukaryota</taxon>
        <taxon>Metazoa</taxon>
        <taxon>Spiralia</taxon>
        <taxon>Lophotrochozoa</taxon>
        <taxon>Mollusca</taxon>
        <taxon>Bivalvia</taxon>
        <taxon>Autobranchia</taxon>
        <taxon>Heteroconchia</taxon>
        <taxon>Euheterodonta</taxon>
        <taxon>Imparidentia</taxon>
        <taxon>Neoheterodontei</taxon>
        <taxon>Myida</taxon>
        <taxon>Dreissenoidea</taxon>
        <taxon>Dreissenidae</taxon>
        <taxon>Dreissena</taxon>
    </lineage>
</organism>
<feature type="transmembrane region" description="Helical" evidence="2">
    <location>
        <begin position="131"/>
        <end position="164"/>
    </location>
</feature>
<dbReference type="EMBL" id="JAIWYP010000006">
    <property type="protein sequence ID" value="KAH3806602.1"/>
    <property type="molecule type" value="Genomic_DNA"/>
</dbReference>
<comment type="caution">
    <text evidence="3">The sequence shown here is derived from an EMBL/GenBank/DDBJ whole genome shotgun (WGS) entry which is preliminary data.</text>
</comment>
<name>A0A9D4JGA3_DREPO</name>
<evidence type="ECO:0000256" key="2">
    <source>
        <dbReference type="SAM" id="Phobius"/>
    </source>
</evidence>
<evidence type="ECO:0000313" key="3">
    <source>
        <dbReference type="EMBL" id="KAH3806602.1"/>
    </source>
</evidence>
<dbReference type="AlphaFoldDB" id="A0A9D4JGA3"/>
<feature type="compositionally biased region" description="Low complexity" evidence="1">
    <location>
        <begin position="37"/>
        <end position="48"/>
    </location>
</feature>
<keyword evidence="4" id="KW-1185">Reference proteome</keyword>
<accession>A0A9D4JGA3</accession>
<evidence type="ECO:0000313" key="4">
    <source>
        <dbReference type="Proteomes" id="UP000828390"/>
    </source>
</evidence>
<gene>
    <name evidence="3" type="ORF">DPMN_134925</name>
</gene>
<keyword evidence="2" id="KW-0812">Transmembrane</keyword>
<dbReference type="Proteomes" id="UP000828390">
    <property type="component" value="Unassembled WGS sequence"/>
</dbReference>
<sequence length="175" mass="18940">MPFGPGAEPVLAFFTTCCTSDDDGSFVSKGVSGGSSGSSLEQSPSGTSREGSLWTLRKCCSMSSILLSNVPDRSLSRMSLENWYGFWMNLALCLSLFLFLCLVCSALLRVLSFSRKVLRNCWSPTFSSSMAFLYCLFTLVSSFLVCLISLCLLLMIGAGFSGFFSAKPNLSLLTV</sequence>
<keyword evidence="2" id="KW-0472">Membrane</keyword>
<feature type="region of interest" description="Disordered" evidence="1">
    <location>
        <begin position="30"/>
        <end position="51"/>
    </location>
</feature>